<reference evidence="2" key="1">
    <citation type="journal article" date="2019" name="Int. J. Syst. Evol. Microbiol.">
        <title>The Global Catalogue of Microorganisms (GCM) 10K type strain sequencing project: providing services to taxonomists for standard genome sequencing and annotation.</title>
        <authorList>
            <consortium name="The Broad Institute Genomics Platform"/>
            <consortium name="The Broad Institute Genome Sequencing Center for Infectious Disease"/>
            <person name="Wu L."/>
            <person name="Ma J."/>
        </authorList>
    </citation>
    <scope>NUCLEOTIDE SEQUENCE [LARGE SCALE GENOMIC DNA]</scope>
    <source>
        <strain evidence="2">CCM 8604</strain>
    </source>
</reference>
<accession>A0ABW2Y635</accession>
<protein>
    <submittedName>
        <fullName evidence="1">DivIVA domain-containing protein</fullName>
    </submittedName>
</protein>
<dbReference type="Proteomes" id="UP001597036">
    <property type="component" value="Unassembled WGS sequence"/>
</dbReference>
<dbReference type="EMBL" id="JBHTHQ010000021">
    <property type="protein sequence ID" value="MFD0705198.1"/>
    <property type="molecule type" value="Genomic_DNA"/>
</dbReference>
<gene>
    <name evidence="1" type="ORF">ACFQY8_05505</name>
</gene>
<dbReference type="NCBIfam" id="TIGR03544">
    <property type="entry name" value="DivI1A_domain"/>
    <property type="match status" value="1"/>
</dbReference>
<comment type="caution">
    <text evidence="1">The sequence shown here is derived from an EMBL/GenBank/DDBJ whole genome shotgun (WGS) entry which is preliminary data.</text>
</comment>
<organism evidence="1 2">
    <name type="scientific">Alloscardovia venturai</name>
    <dbReference type="NCBI Taxonomy" id="1769421"/>
    <lineage>
        <taxon>Bacteria</taxon>
        <taxon>Bacillati</taxon>
        <taxon>Actinomycetota</taxon>
        <taxon>Actinomycetes</taxon>
        <taxon>Bifidobacteriales</taxon>
        <taxon>Bifidobacteriaceae</taxon>
        <taxon>Alloscardovia</taxon>
    </lineage>
</organism>
<name>A0ABW2Y635_9BIFI</name>
<sequence>MAEFQEAKTAIPRARKKEWGYSVKQVDEFLKSTRSLYEVDEPNMTQAEIQNVTFDLEKNGYDVAAVDSALRRLEDAIADKLADWTILHEGLEAWSAQNEQLALTLIPRAKRSDRTIFANGRFGKPSYDKKQVDAFVKNIAYFLNQTLALGVFAQDAKGQMQSFDSHGVATVTFTQHRGAHGYDEAQVDAYINRIVEVLSRIEATSRQKNVADIQTARNIQGIQDVRNVQSAPLIEETNSRFVGDASEVVHTSVQLPQSFTPEHKPQRGSTAPVSDVDYSTLMDTGSIQSVQFHLPHLSAEKHVADNVAKTSEQE</sequence>
<dbReference type="RefSeq" id="WP_377938893.1">
    <property type="nucleotide sequence ID" value="NZ_JBHTHQ010000021.1"/>
</dbReference>
<keyword evidence="2" id="KW-1185">Reference proteome</keyword>
<dbReference type="NCBIfam" id="TIGR03543">
    <property type="entry name" value="divI1A_rptt_fam"/>
    <property type="match status" value="1"/>
</dbReference>
<dbReference type="InterPro" id="IPR019932">
    <property type="entry name" value="CHP03543"/>
</dbReference>
<proteinExistence type="predicted"/>
<dbReference type="InterPro" id="IPR019933">
    <property type="entry name" value="DivIVA_domain"/>
</dbReference>
<evidence type="ECO:0000313" key="2">
    <source>
        <dbReference type="Proteomes" id="UP001597036"/>
    </source>
</evidence>
<evidence type="ECO:0000313" key="1">
    <source>
        <dbReference type="EMBL" id="MFD0705198.1"/>
    </source>
</evidence>